<dbReference type="PANTHER" id="PTHR23232:SF158">
    <property type="entry name" value="KRAB DOMAIN-CONTAINING PROTEIN 5"/>
    <property type="match status" value="1"/>
</dbReference>
<dbReference type="HOGENOM" id="CLU_002678_2_1_1"/>
<dbReference type="Proteomes" id="UP000001811">
    <property type="component" value="Unplaced"/>
</dbReference>
<keyword evidence="3" id="KW-1185">Reference proteome</keyword>
<dbReference type="Ensembl" id="ENSOCUT00000033623.2">
    <property type="protein sequence ID" value="ENSOCUP00000026668.2"/>
    <property type="gene ID" value="ENSOCUG00000029468.2"/>
</dbReference>
<proteinExistence type="predicted"/>
<dbReference type="GO" id="GO:0006355">
    <property type="term" value="P:regulation of DNA-templated transcription"/>
    <property type="evidence" value="ECO:0007669"/>
    <property type="project" value="InterPro"/>
</dbReference>
<dbReference type="InterPro" id="IPR001909">
    <property type="entry name" value="KRAB"/>
</dbReference>
<dbReference type="AlphaFoldDB" id="U3KN59"/>
<dbReference type="GeneTree" id="ENSGT00940000154397"/>
<reference evidence="2" key="2">
    <citation type="submission" date="2025-08" db="UniProtKB">
        <authorList>
            <consortium name="Ensembl"/>
        </authorList>
    </citation>
    <scope>IDENTIFICATION</scope>
    <source>
        <strain evidence="2">Thorbecke</strain>
    </source>
</reference>
<dbReference type="Pfam" id="PF01352">
    <property type="entry name" value="KRAB"/>
    <property type="match status" value="1"/>
</dbReference>
<protein>
    <recommendedName>
        <fullName evidence="1">KRAB domain-containing protein</fullName>
    </recommendedName>
</protein>
<evidence type="ECO:0000313" key="2">
    <source>
        <dbReference type="Ensembl" id="ENSOCUP00000026668.2"/>
    </source>
</evidence>
<dbReference type="InterPro" id="IPR036051">
    <property type="entry name" value="KRAB_dom_sf"/>
</dbReference>
<dbReference type="PANTHER" id="PTHR23232">
    <property type="entry name" value="KRAB DOMAIN C2H2 ZINC FINGER"/>
    <property type="match status" value="1"/>
</dbReference>
<accession>U3KN59</accession>
<evidence type="ECO:0000313" key="3">
    <source>
        <dbReference type="Proteomes" id="UP000001811"/>
    </source>
</evidence>
<reference evidence="2 3" key="1">
    <citation type="journal article" date="2011" name="Nature">
        <title>A high-resolution map of human evolutionary constraint using 29 mammals.</title>
        <authorList>
            <person name="Lindblad-Toh K."/>
            <person name="Garber M."/>
            <person name="Zuk O."/>
            <person name="Lin M.F."/>
            <person name="Parker B.J."/>
            <person name="Washietl S."/>
            <person name="Kheradpour P."/>
            <person name="Ernst J."/>
            <person name="Jordan G."/>
            <person name="Mauceli E."/>
            <person name="Ward L.D."/>
            <person name="Lowe C.B."/>
            <person name="Holloway A.K."/>
            <person name="Clamp M."/>
            <person name="Gnerre S."/>
            <person name="Alfoldi J."/>
            <person name="Beal K."/>
            <person name="Chang J."/>
            <person name="Clawson H."/>
            <person name="Cuff J."/>
            <person name="Di Palma F."/>
            <person name="Fitzgerald S."/>
            <person name="Flicek P."/>
            <person name="Guttman M."/>
            <person name="Hubisz M.J."/>
            <person name="Jaffe D.B."/>
            <person name="Jungreis I."/>
            <person name="Kent W.J."/>
            <person name="Kostka D."/>
            <person name="Lara M."/>
            <person name="Martins A.L."/>
            <person name="Massingham T."/>
            <person name="Moltke I."/>
            <person name="Raney B.J."/>
            <person name="Rasmussen M.D."/>
            <person name="Robinson J."/>
            <person name="Stark A."/>
            <person name="Vilella A.J."/>
            <person name="Wen J."/>
            <person name="Xie X."/>
            <person name="Zody M.C."/>
            <person name="Baldwin J."/>
            <person name="Bloom T."/>
            <person name="Chin C.W."/>
            <person name="Heiman D."/>
            <person name="Nicol R."/>
            <person name="Nusbaum C."/>
            <person name="Young S."/>
            <person name="Wilkinson J."/>
            <person name="Worley K.C."/>
            <person name="Kovar C.L."/>
            <person name="Muzny D.M."/>
            <person name="Gibbs R.A."/>
            <person name="Cree A."/>
            <person name="Dihn H.H."/>
            <person name="Fowler G."/>
            <person name="Jhangiani S."/>
            <person name="Joshi V."/>
            <person name="Lee S."/>
            <person name="Lewis L.R."/>
            <person name="Nazareth L.V."/>
            <person name="Okwuonu G."/>
            <person name="Santibanez J."/>
            <person name="Warren W.C."/>
            <person name="Mardis E.R."/>
            <person name="Weinstock G.M."/>
            <person name="Wilson R.K."/>
            <person name="Delehaunty K."/>
            <person name="Dooling D."/>
            <person name="Fronik C."/>
            <person name="Fulton L."/>
            <person name="Fulton B."/>
            <person name="Graves T."/>
            <person name="Minx P."/>
            <person name="Sodergren E."/>
            <person name="Birney E."/>
            <person name="Margulies E.H."/>
            <person name="Herrero J."/>
            <person name="Green E.D."/>
            <person name="Haussler D."/>
            <person name="Siepel A."/>
            <person name="Goldman N."/>
            <person name="Pollard K.S."/>
            <person name="Pedersen J.S."/>
            <person name="Lander E.S."/>
            <person name="Kellis M."/>
        </authorList>
    </citation>
    <scope>NUCLEOTIDE SEQUENCE [LARGE SCALE GENOMIC DNA]</scope>
    <source>
        <strain evidence="3">Thorbecke</strain>
    </source>
</reference>
<dbReference type="InterPro" id="IPR050169">
    <property type="entry name" value="Krueppel_C2H2_ZnF"/>
</dbReference>
<dbReference type="SUPFAM" id="SSF109640">
    <property type="entry name" value="KRAB domain (Kruppel-associated box)"/>
    <property type="match status" value="1"/>
</dbReference>
<sequence length="106" mass="12848">MALTQEQVTFRDVTIEFSQEEWDCLDPTQRALYRDVMLENYRTLLSLDIFSKYVTKELPPERNSNLEEIFQTVVLEAQESHEIEEFHLRDIQKNVHDFKCYWTNEE</sequence>
<dbReference type="eggNOG" id="KOG1721">
    <property type="taxonomic scope" value="Eukaryota"/>
</dbReference>
<dbReference type="Gene3D" id="6.10.140.140">
    <property type="match status" value="1"/>
</dbReference>
<dbReference type="CDD" id="cd07765">
    <property type="entry name" value="KRAB_A-box"/>
    <property type="match status" value="1"/>
</dbReference>
<evidence type="ECO:0000259" key="1">
    <source>
        <dbReference type="PROSITE" id="PS50805"/>
    </source>
</evidence>
<dbReference type="InParanoid" id="U3KN59"/>
<reference evidence="2" key="3">
    <citation type="submission" date="2025-09" db="UniProtKB">
        <authorList>
            <consortium name="Ensembl"/>
        </authorList>
    </citation>
    <scope>IDENTIFICATION</scope>
    <source>
        <strain evidence="2">Thorbecke</strain>
    </source>
</reference>
<dbReference type="SMART" id="SM00349">
    <property type="entry name" value="KRAB"/>
    <property type="match status" value="1"/>
</dbReference>
<feature type="domain" description="KRAB" evidence="1">
    <location>
        <begin position="8"/>
        <end position="85"/>
    </location>
</feature>
<dbReference type="PROSITE" id="PS50805">
    <property type="entry name" value="KRAB"/>
    <property type="match status" value="1"/>
</dbReference>
<organism evidence="2 3">
    <name type="scientific">Oryctolagus cuniculus</name>
    <name type="common">Rabbit</name>
    <dbReference type="NCBI Taxonomy" id="9986"/>
    <lineage>
        <taxon>Eukaryota</taxon>
        <taxon>Metazoa</taxon>
        <taxon>Chordata</taxon>
        <taxon>Craniata</taxon>
        <taxon>Vertebrata</taxon>
        <taxon>Euteleostomi</taxon>
        <taxon>Mammalia</taxon>
        <taxon>Eutheria</taxon>
        <taxon>Euarchontoglires</taxon>
        <taxon>Glires</taxon>
        <taxon>Lagomorpha</taxon>
        <taxon>Leporidae</taxon>
        <taxon>Oryctolagus</taxon>
    </lineage>
</organism>
<dbReference type="Bgee" id="ENSOCUG00000029468">
    <property type="expression patterns" value="Expressed in autopod skin and 12 other cell types or tissues"/>
</dbReference>
<name>U3KN59_RABIT</name>